<dbReference type="Gene3D" id="1.10.1270.20">
    <property type="entry name" value="tRNA(m1g37)methyltransferase, domain 2"/>
    <property type="match status" value="1"/>
</dbReference>
<evidence type="ECO:0000256" key="6">
    <source>
        <dbReference type="ARBA" id="ARBA00014679"/>
    </source>
</evidence>
<evidence type="ECO:0000256" key="12">
    <source>
        <dbReference type="ARBA" id="ARBA00029736"/>
    </source>
</evidence>
<feature type="binding site" evidence="15 16">
    <location>
        <position position="111"/>
    </location>
    <ligand>
        <name>S-adenosyl-L-methionine</name>
        <dbReference type="ChEBI" id="CHEBI:59789"/>
    </ligand>
</feature>
<organism evidence="19 20">
    <name type="scientific">Staphylococcus saccharolyticus</name>
    <dbReference type="NCBI Taxonomy" id="33028"/>
    <lineage>
        <taxon>Bacteria</taxon>
        <taxon>Bacillati</taxon>
        <taxon>Bacillota</taxon>
        <taxon>Bacilli</taxon>
        <taxon>Bacillales</taxon>
        <taxon>Staphylococcaceae</taxon>
        <taxon>Staphylococcus</taxon>
    </lineage>
</organism>
<evidence type="ECO:0000256" key="13">
    <source>
        <dbReference type="ARBA" id="ARBA00033392"/>
    </source>
</evidence>
<keyword evidence="20" id="KW-1185">Reference proteome</keyword>
<evidence type="ECO:0000256" key="11">
    <source>
        <dbReference type="ARBA" id="ARBA00022694"/>
    </source>
</evidence>
<dbReference type="AlphaFoldDB" id="A0A380H8N3"/>
<evidence type="ECO:0000256" key="1">
    <source>
        <dbReference type="ARBA" id="ARBA00002634"/>
    </source>
</evidence>
<evidence type="ECO:0000256" key="16">
    <source>
        <dbReference type="PIRSR" id="PIRSR000386-1"/>
    </source>
</evidence>
<dbReference type="FunFam" id="1.10.1270.20:FF:000001">
    <property type="entry name" value="tRNA (guanine-N(1)-)-methyltransferase"/>
    <property type="match status" value="1"/>
</dbReference>
<gene>
    <name evidence="15 19" type="primary">trmD</name>
    <name evidence="19" type="ORF">NCTC11807_01817</name>
</gene>
<dbReference type="InterPro" id="IPR029028">
    <property type="entry name" value="Alpha/beta_knot_MTases"/>
</dbReference>
<keyword evidence="9 15" id="KW-0808">Transferase</keyword>
<proteinExistence type="inferred from homology"/>
<feature type="binding site" evidence="15 16">
    <location>
        <begin position="131"/>
        <end position="136"/>
    </location>
    <ligand>
        <name>S-adenosyl-L-methionine</name>
        <dbReference type="ChEBI" id="CHEBI:59789"/>
    </ligand>
</feature>
<evidence type="ECO:0000256" key="7">
    <source>
        <dbReference type="ARBA" id="ARBA00022490"/>
    </source>
</evidence>
<dbReference type="SUPFAM" id="SSF75217">
    <property type="entry name" value="alpha/beta knot"/>
    <property type="match status" value="1"/>
</dbReference>
<dbReference type="PANTHER" id="PTHR46417:SF1">
    <property type="entry name" value="TRNA (GUANINE-N(1)-)-METHYLTRANSFERASE"/>
    <property type="match status" value="1"/>
</dbReference>
<evidence type="ECO:0000256" key="4">
    <source>
        <dbReference type="ARBA" id="ARBA00011738"/>
    </source>
</evidence>
<comment type="subunit">
    <text evidence="4 15 17">Homodimer.</text>
</comment>
<dbReference type="PANTHER" id="PTHR46417">
    <property type="entry name" value="TRNA (GUANINE-N(1)-)-METHYLTRANSFERASE"/>
    <property type="match status" value="1"/>
</dbReference>
<keyword evidence="10 15" id="KW-0949">S-adenosyl-L-methionine</keyword>
<dbReference type="InterPro" id="IPR029026">
    <property type="entry name" value="tRNA_m1G_MTases_N"/>
</dbReference>
<evidence type="ECO:0000256" key="5">
    <source>
        <dbReference type="ARBA" id="ARBA00012807"/>
    </source>
</evidence>
<dbReference type="NCBIfam" id="NF000648">
    <property type="entry name" value="PRK00026.1"/>
    <property type="match status" value="1"/>
</dbReference>
<dbReference type="GO" id="GO:0052906">
    <property type="term" value="F:tRNA (guanine(37)-N1)-methyltransferase activity"/>
    <property type="evidence" value="ECO:0007669"/>
    <property type="project" value="UniProtKB-UniRule"/>
</dbReference>
<evidence type="ECO:0000256" key="17">
    <source>
        <dbReference type="RuleBase" id="RU003464"/>
    </source>
</evidence>
<dbReference type="InterPro" id="IPR016009">
    <property type="entry name" value="tRNA_MeTrfase_TRMD/TRM10"/>
</dbReference>
<keyword evidence="11 15" id="KW-0819">tRNA processing</keyword>
<protein>
    <recommendedName>
        <fullName evidence="6 15">tRNA (guanine-N(1)-)-methyltransferase</fullName>
        <ecNumber evidence="5 15">2.1.1.228</ecNumber>
    </recommendedName>
    <alternativeName>
        <fullName evidence="12 15">M1G-methyltransferase</fullName>
    </alternativeName>
    <alternativeName>
        <fullName evidence="13 15">tRNA [GM37] methyltransferase</fullName>
    </alternativeName>
</protein>
<keyword evidence="8 15" id="KW-0489">Methyltransferase</keyword>
<comment type="catalytic activity">
    <reaction evidence="14 15 17">
        <text>guanosine(37) in tRNA + S-adenosyl-L-methionine = N(1)-methylguanosine(37) in tRNA + S-adenosyl-L-homocysteine + H(+)</text>
        <dbReference type="Rhea" id="RHEA:36899"/>
        <dbReference type="Rhea" id="RHEA-COMP:10145"/>
        <dbReference type="Rhea" id="RHEA-COMP:10147"/>
        <dbReference type="ChEBI" id="CHEBI:15378"/>
        <dbReference type="ChEBI" id="CHEBI:57856"/>
        <dbReference type="ChEBI" id="CHEBI:59789"/>
        <dbReference type="ChEBI" id="CHEBI:73542"/>
        <dbReference type="ChEBI" id="CHEBI:74269"/>
        <dbReference type="EC" id="2.1.1.228"/>
    </reaction>
</comment>
<evidence type="ECO:0000256" key="8">
    <source>
        <dbReference type="ARBA" id="ARBA00022603"/>
    </source>
</evidence>
<dbReference type="Proteomes" id="UP000255425">
    <property type="component" value="Unassembled WGS sequence"/>
</dbReference>
<reference evidence="19 20" key="1">
    <citation type="submission" date="2018-06" db="EMBL/GenBank/DDBJ databases">
        <authorList>
            <consortium name="Pathogen Informatics"/>
            <person name="Doyle S."/>
        </authorList>
    </citation>
    <scope>NUCLEOTIDE SEQUENCE [LARGE SCALE GENOMIC DNA]</scope>
    <source>
        <strain evidence="19 20">NCTC11807</strain>
    </source>
</reference>
<dbReference type="InterPro" id="IPR002649">
    <property type="entry name" value="tRNA_m1G_MeTrfase_TrmD"/>
</dbReference>
<comment type="similarity">
    <text evidence="3 15 17">Belongs to the RNA methyltransferase TrmD family.</text>
</comment>
<feature type="domain" description="tRNA methyltransferase TRMD/TRM10-type" evidence="18">
    <location>
        <begin position="1"/>
        <end position="223"/>
    </location>
</feature>
<evidence type="ECO:0000256" key="10">
    <source>
        <dbReference type="ARBA" id="ARBA00022691"/>
    </source>
</evidence>
<dbReference type="GO" id="GO:0002939">
    <property type="term" value="P:tRNA N1-guanine methylation"/>
    <property type="evidence" value="ECO:0007669"/>
    <property type="project" value="TreeGrafter"/>
</dbReference>
<evidence type="ECO:0000256" key="3">
    <source>
        <dbReference type="ARBA" id="ARBA00007630"/>
    </source>
</evidence>
<dbReference type="CDD" id="cd18080">
    <property type="entry name" value="TrmD-like"/>
    <property type="match status" value="1"/>
</dbReference>
<dbReference type="Gene3D" id="3.40.1280.10">
    <property type="match status" value="1"/>
</dbReference>
<evidence type="ECO:0000313" key="20">
    <source>
        <dbReference type="Proteomes" id="UP000255425"/>
    </source>
</evidence>
<dbReference type="Pfam" id="PF01746">
    <property type="entry name" value="tRNA_m1G_MT"/>
    <property type="match status" value="1"/>
</dbReference>
<dbReference type="FunFam" id="3.40.1280.10:FF:000001">
    <property type="entry name" value="tRNA (guanine-N(1)-)-methyltransferase"/>
    <property type="match status" value="1"/>
</dbReference>
<accession>A0A380H8N3</accession>
<evidence type="ECO:0000259" key="18">
    <source>
        <dbReference type="Pfam" id="PF01746"/>
    </source>
</evidence>
<sequence>MKIDYLTLFPEMFDGVLNRSILKRAQDKNMIAVNTINFRDYSVNKHNQVDDYPFGGGQGMVLKPEPVFNAMEDLNTDAHTRVILMCPQGHPFTQQIAQELSKANHIVFICGHYEGYDERIREHLVTDEISMGDYVLTGGELPAMMMTDAIVRLIPGVLGNEASHQDDSFSDGLLEFPQYTRPREYKDMKVPDVLLSGNHAHIDEWRHKQKLIRTYEKRPDLLEEYELTSKDKEILETYKKQLKNE</sequence>
<dbReference type="NCBIfam" id="TIGR00088">
    <property type="entry name" value="trmD"/>
    <property type="match status" value="1"/>
</dbReference>
<dbReference type="PIRSF" id="PIRSF000386">
    <property type="entry name" value="tRNA_mtase"/>
    <property type="match status" value="1"/>
</dbReference>
<evidence type="ECO:0000256" key="2">
    <source>
        <dbReference type="ARBA" id="ARBA00004496"/>
    </source>
</evidence>
<comment type="function">
    <text evidence="1 15 17">Specifically methylates guanosine-37 in various tRNAs.</text>
</comment>
<dbReference type="InterPro" id="IPR023148">
    <property type="entry name" value="tRNA_m1G_MeTrfase_C_sf"/>
</dbReference>
<dbReference type="GeneID" id="63936198"/>
<evidence type="ECO:0000256" key="14">
    <source>
        <dbReference type="ARBA" id="ARBA00047783"/>
    </source>
</evidence>
<dbReference type="HAMAP" id="MF_00605">
    <property type="entry name" value="TrmD"/>
    <property type="match status" value="1"/>
</dbReference>
<name>A0A380H8N3_9STAP</name>
<evidence type="ECO:0000256" key="9">
    <source>
        <dbReference type="ARBA" id="ARBA00022679"/>
    </source>
</evidence>
<evidence type="ECO:0000256" key="15">
    <source>
        <dbReference type="HAMAP-Rule" id="MF_00605"/>
    </source>
</evidence>
<dbReference type="EMBL" id="UHDZ01000001">
    <property type="protein sequence ID" value="SUM72264.1"/>
    <property type="molecule type" value="Genomic_DNA"/>
</dbReference>
<dbReference type="GO" id="GO:0005829">
    <property type="term" value="C:cytosol"/>
    <property type="evidence" value="ECO:0007669"/>
    <property type="project" value="TreeGrafter"/>
</dbReference>
<dbReference type="EC" id="2.1.1.228" evidence="5 15"/>
<keyword evidence="7 15" id="KW-0963">Cytoplasm</keyword>
<evidence type="ECO:0000313" key="19">
    <source>
        <dbReference type="EMBL" id="SUM72264.1"/>
    </source>
</evidence>
<dbReference type="RefSeq" id="WP_115313501.1">
    <property type="nucleotide sequence ID" value="NZ_CP066042.1"/>
</dbReference>
<comment type="subcellular location">
    <subcellularLocation>
        <location evidence="2 15 17">Cytoplasm</location>
    </subcellularLocation>
</comment>